<dbReference type="RefSeq" id="WP_066414161.1">
    <property type="nucleotide sequence ID" value="NZ_CP018866.1"/>
</dbReference>
<name>A0A223KQS4_9BACI</name>
<evidence type="ECO:0000313" key="3">
    <source>
        <dbReference type="Proteomes" id="UP000215224"/>
    </source>
</evidence>
<protein>
    <recommendedName>
        <fullName evidence="1">RNase H type-1 domain-containing protein</fullName>
    </recommendedName>
</protein>
<dbReference type="STRING" id="1314751.GCA_001591425_01495"/>
<dbReference type="PROSITE" id="PS50879">
    <property type="entry name" value="RNASE_H_1"/>
    <property type="match status" value="1"/>
</dbReference>
<dbReference type="EMBL" id="CP018866">
    <property type="protein sequence ID" value="AST91678.1"/>
    <property type="molecule type" value="Genomic_DNA"/>
</dbReference>
<dbReference type="InterPro" id="IPR012337">
    <property type="entry name" value="RNaseH-like_sf"/>
</dbReference>
<dbReference type="Proteomes" id="UP000215224">
    <property type="component" value="Chromosome"/>
</dbReference>
<dbReference type="AlphaFoldDB" id="A0A223KQS4"/>
<dbReference type="InterPro" id="IPR036397">
    <property type="entry name" value="RNaseH_sf"/>
</dbReference>
<evidence type="ECO:0000259" key="1">
    <source>
        <dbReference type="PROSITE" id="PS50879"/>
    </source>
</evidence>
<dbReference type="Gene3D" id="3.30.420.10">
    <property type="entry name" value="Ribonuclease H-like superfamily/Ribonuclease H"/>
    <property type="match status" value="1"/>
</dbReference>
<dbReference type="SUPFAM" id="SSF53098">
    <property type="entry name" value="Ribonuclease H-like"/>
    <property type="match status" value="1"/>
</dbReference>
<dbReference type="NCBIfam" id="NF005822">
    <property type="entry name" value="PRK07708.1"/>
    <property type="match status" value="1"/>
</dbReference>
<feature type="domain" description="RNase H type-1" evidence="1">
    <location>
        <begin position="70"/>
        <end position="207"/>
    </location>
</feature>
<accession>A0A223KQS4</accession>
<reference evidence="2 3" key="1">
    <citation type="submission" date="2016-12" db="EMBL/GenBank/DDBJ databases">
        <title>The whole genome sequencing and assembly of Bacillus cohnii DSM 6307T strain.</title>
        <authorList>
            <person name="Lee Y.-J."/>
            <person name="Yi H."/>
            <person name="Bahn Y.-S."/>
            <person name="Kim J.F."/>
            <person name="Lee D.-W."/>
        </authorList>
    </citation>
    <scope>NUCLEOTIDE SEQUENCE [LARGE SCALE GENOMIC DNA]</scope>
    <source>
        <strain evidence="2 3">DSM 6307</strain>
    </source>
</reference>
<dbReference type="GO" id="GO:0004523">
    <property type="term" value="F:RNA-DNA hybrid ribonuclease activity"/>
    <property type="evidence" value="ECO:0007669"/>
    <property type="project" value="InterPro"/>
</dbReference>
<organism evidence="2 3">
    <name type="scientific">Sutcliffiella cohnii</name>
    <dbReference type="NCBI Taxonomy" id="33932"/>
    <lineage>
        <taxon>Bacteria</taxon>
        <taxon>Bacillati</taxon>
        <taxon>Bacillota</taxon>
        <taxon>Bacilli</taxon>
        <taxon>Bacillales</taxon>
        <taxon>Bacillaceae</taxon>
        <taxon>Sutcliffiella</taxon>
    </lineage>
</organism>
<dbReference type="Pfam" id="PF13456">
    <property type="entry name" value="RVT_3"/>
    <property type="match status" value="1"/>
</dbReference>
<dbReference type="InterPro" id="IPR002156">
    <property type="entry name" value="RNaseH_domain"/>
</dbReference>
<dbReference type="GO" id="GO:0003676">
    <property type="term" value="F:nucleic acid binding"/>
    <property type="evidence" value="ECO:0007669"/>
    <property type="project" value="InterPro"/>
</dbReference>
<dbReference type="PANTHER" id="PTHR46387:SF2">
    <property type="entry name" value="RIBONUCLEASE HI"/>
    <property type="match status" value="1"/>
</dbReference>
<gene>
    <name evidence="2" type="ORF">BC6307_10490</name>
</gene>
<dbReference type="KEGG" id="bcoh:BC6307_10490"/>
<sequence length="218" mass="25422">MKITIEWTYATPKKLKSLFKSEELTVQHALLLLEDIEKTGRVKQIELYDENGSTWTKKELSKWLKQSDTEISDVVAYFDGGFDLETHLSGVGAVIYYQQNKKQFRNRYNARLEELDSNNEAEYAAFYFLVQQLELLEITNCEVTFKGDSQVVINQLSGEWPCYDESFNKWLDKIEERLKALRIKPFYEAVGRKENTEADRLAEQALQGTPIESHMEIN</sequence>
<proteinExistence type="predicted"/>
<keyword evidence="3" id="KW-1185">Reference proteome</keyword>
<dbReference type="PANTHER" id="PTHR46387">
    <property type="entry name" value="POLYNUCLEOTIDYL TRANSFERASE, RIBONUCLEASE H-LIKE SUPERFAMILY PROTEIN"/>
    <property type="match status" value="1"/>
</dbReference>
<dbReference type="CDD" id="cd09279">
    <property type="entry name" value="RNase_HI_like"/>
    <property type="match status" value="1"/>
</dbReference>
<evidence type="ECO:0000313" key="2">
    <source>
        <dbReference type="EMBL" id="AST91678.1"/>
    </source>
</evidence>